<reference evidence="8" key="1">
    <citation type="submission" date="2019-09" db="EMBL/GenBank/DDBJ databases">
        <title>Organ-specific transcriptomic study of the physiology of the cattle tick, Rhipicephalus microplus.</title>
        <authorList>
            <person name="Tirloni L."/>
            <person name="Braz G."/>
            <person name="Gandara A.C.P."/>
            <person name="Sabadin G.A."/>
            <person name="da Silva R.M."/>
            <person name="Guizzo M.G."/>
            <person name="Machado J.A."/>
            <person name="Costa E.P."/>
            <person name="Gomes H.F."/>
            <person name="Moraes J."/>
            <person name="Mota M.B.S."/>
            <person name="Mesquita R.D."/>
            <person name="Alvarenga P.H."/>
            <person name="Alves F."/>
            <person name="Seixas A."/>
            <person name="da Fonseca R.N."/>
            <person name="Fogaca A."/>
            <person name="Logullo C."/>
            <person name="Tanaka A."/>
            <person name="Daffre S."/>
            <person name="Termignoni C."/>
            <person name="Vaz I.S.Jr."/>
            <person name="Oliveira P.L."/>
            <person name="Ribeiro J.M."/>
        </authorList>
    </citation>
    <scope>NUCLEOTIDE SEQUENCE</scope>
    <source>
        <strain evidence="8">Porto Alegre</strain>
    </source>
</reference>
<evidence type="ECO:0000313" key="8">
    <source>
        <dbReference type="EMBL" id="NOV40476.1"/>
    </source>
</evidence>
<dbReference type="PROSITE" id="PS01359">
    <property type="entry name" value="ZF_PHD_1"/>
    <property type="match status" value="1"/>
</dbReference>
<dbReference type="CDD" id="cd15583">
    <property type="entry name" value="PHD_ash2p_like"/>
    <property type="match status" value="1"/>
</dbReference>
<dbReference type="CDD" id="cd12872">
    <property type="entry name" value="SPRY_Ash2"/>
    <property type="match status" value="1"/>
</dbReference>
<dbReference type="InterPro" id="IPR037353">
    <property type="entry name" value="ASH2"/>
</dbReference>
<dbReference type="InterPro" id="IPR001870">
    <property type="entry name" value="B30.2/SPRY"/>
</dbReference>
<dbReference type="VEuPathDB" id="VectorBase:LOC119161623"/>
<dbReference type="Gene3D" id="3.90.980.20">
    <property type="match status" value="1"/>
</dbReference>
<protein>
    <submittedName>
        <fullName evidence="8">Putative histone H3 lys4 methyltransferase complex subunit cps60/ash2/bre2 ovary overexpressed</fullName>
    </submittedName>
</protein>
<feature type="region of interest" description="Disordered" evidence="6">
    <location>
        <begin position="294"/>
        <end position="345"/>
    </location>
</feature>
<feature type="compositionally biased region" description="Polar residues" evidence="6">
    <location>
        <begin position="83"/>
        <end position="94"/>
    </location>
</feature>
<organism evidence="8">
    <name type="scientific">Rhipicephalus microplus</name>
    <name type="common">Cattle tick</name>
    <name type="synonym">Boophilus microplus</name>
    <dbReference type="NCBI Taxonomy" id="6941"/>
    <lineage>
        <taxon>Eukaryota</taxon>
        <taxon>Metazoa</taxon>
        <taxon>Ecdysozoa</taxon>
        <taxon>Arthropoda</taxon>
        <taxon>Chelicerata</taxon>
        <taxon>Arachnida</taxon>
        <taxon>Acari</taxon>
        <taxon>Parasitiformes</taxon>
        <taxon>Ixodida</taxon>
        <taxon>Ixodoidea</taxon>
        <taxon>Ixodidae</taxon>
        <taxon>Rhipicephalinae</taxon>
        <taxon>Rhipicephalus</taxon>
        <taxon>Boophilus</taxon>
    </lineage>
</organism>
<dbReference type="InterPro" id="IPR013320">
    <property type="entry name" value="ConA-like_dom_sf"/>
</dbReference>
<feature type="domain" description="B30.2/SPRY" evidence="7">
    <location>
        <begin position="376"/>
        <end position="601"/>
    </location>
</feature>
<feature type="region of interest" description="Disordered" evidence="6">
    <location>
        <begin position="1"/>
        <end position="119"/>
    </location>
</feature>
<dbReference type="GO" id="GO:0000976">
    <property type="term" value="F:transcription cis-regulatory region binding"/>
    <property type="evidence" value="ECO:0007669"/>
    <property type="project" value="TreeGrafter"/>
</dbReference>
<proteinExistence type="predicted"/>
<keyword evidence="2" id="KW-0479">Metal-binding</keyword>
<dbReference type="PANTHER" id="PTHR10598">
    <property type="entry name" value="SET1/ASH2 HISTONE METHYLTRANSFERASE COMPLEX SUBUNIT ASH2"/>
    <property type="match status" value="1"/>
</dbReference>
<evidence type="ECO:0000256" key="6">
    <source>
        <dbReference type="SAM" id="MobiDB-lite"/>
    </source>
</evidence>
<dbReference type="SUPFAM" id="SSF49899">
    <property type="entry name" value="Concanavalin A-like lectins/glucanases"/>
    <property type="match status" value="1"/>
</dbReference>
<dbReference type="GO" id="GO:0048188">
    <property type="term" value="C:Set1C/COMPASS complex"/>
    <property type="evidence" value="ECO:0007669"/>
    <property type="project" value="InterPro"/>
</dbReference>
<evidence type="ECO:0000256" key="3">
    <source>
        <dbReference type="ARBA" id="ARBA00022771"/>
    </source>
</evidence>
<dbReference type="PROSITE" id="PS50188">
    <property type="entry name" value="B302_SPRY"/>
    <property type="match status" value="1"/>
</dbReference>
<evidence type="ECO:0000256" key="5">
    <source>
        <dbReference type="ARBA" id="ARBA00023242"/>
    </source>
</evidence>
<dbReference type="Pfam" id="PF21198">
    <property type="entry name" value="ASH2L-like_WH"/>
    <property type="match status" value="1"/>
</dbReference>
<evidence type="ECO:0000259" key="7">
    <source>
        <dbReference type="PROSITE" id="PS50188"/>
    </source>
</evidence>
<keyword evidence="3" id="KW-0863">Zinc-finger</keyword>
<dbReference type="SMART" id="SM00449">
    <property type="entry name" value="SPRY"/>
    <property type="match status" value="1"/>
</dbReference>
<dbReference type="InterPro" id="IPR011011">
    <property type="entry name" value="Znf_FYVE_PHD"/>
</dbReference>
<keyword evidence="4" id="KW-0862">Zinc</keyword>
<dbReference type="GO" id="GO:0008270">
    <property type="term" value="F:zinc ion binding"/>
    <property type="evidence" value="ECO:0007669"/>
    <property type="project" value="UniProtKB-KW"/>
</dbReference>
<keyword evidence="5" id="KW-0539">Nucleus</keyword>
<dbReference type="Pfam" id="PF00622">
    <property type="entry name" value="SPRY"/>
    <property type="match status" value="2"/>
</dbReference>
<name>A0A6M2D3A2_RHIMP</name>
<dbReference type="Pfam" id="PF21257">
    <property type="entry name" value="PHD_ash2p_like"/>
    <property type="match status" value="1"/>
</dbReference>
<dbReference type="EMBL" id="GHWJ01007739">
    <property type="protein sequence ID" value="NOV40476.1"/>
    <property type="molecule type" value="Transcribed_RNA"/>
</dbReference>
<dbReference type="InterPro" id="IPR003877">
    <property type="entry name" value="SPRY_dom"/>
</dbReference>
<feature type="compositionally biased region" description="Polar residues" evidence="6">
    <location>
        <begin position="296"/>
        <end position="305"/>
    </location>
</feature>
<dbReference type="InterPro" id="IPR049455">
    <property type="entry name" value="ASH2-like_PHD"/>
</dbReference>
<dbReference type="PANTHER" id="PTHR10598:SF0">
    <property type="entry name" value="SET1_ASH2 HISTONE METHYLTRANSFERASE COMPLEX SUBUNIT ASH2"/>
    <property type="match status" value="1"/>
</dbReference>
<keyword evidence="8" id="KW-0808">Transferase</keyword>
<evidence type="ECO:0000256" key="4">
    <source>
        <dbReference type="ARBA" id="ARBA00022833"/>
    </source>
</evidence>
<dbReference type="Gene3D" id="2.60.120.920">
    <property type="match status" value="1"/>
</dbReference>
<dbReference type="OrthoDB" id="10266026at2759"/>
<dbReference type="InterPro" id="IPR043136">
    <property type="entry name" value="B30.2/SPRY_sf"/>
</dbReference>
<comment type="subcellular location">
    <subcellularLocation>
        <location evidence="1">Nucleus</location>
    </subcellularLocation>
</comment>
<sequence>MGTESAEQTLLTNLSAETEGLSACKRSEGADTDDNSQCTMKGGEIVDEASSNESDADKVAKVSDNCTKNIPVEKESNLGDPASTDTTNSNQPPSAQAAPYVQEGADGSKRTPDTSKNSDQQCYCGKGRNMEIVELQCGSCSKFFHDRCISLSLGKCIPFMTNYTFTCKLCSSAGSETFSKKQPNFSQMCVTAIANLIVKNRAGMGSRTIFSKDLEIIPFIEKNWENMTTVPRRVKQTWHTTVYKTMTKDTDLFVCEEEKCGEVTHAHPYFGLHVSDIEKIGPGFENFVRNSHSRNVDSQVSSGNPVPSKGRGTKRKLLGENQTATSGKKNKSDLVMPKLPPNGYPLDHPYNKDGYRYILAEPDPHAPFRQEFDESTDCAGKPIPAWLYRKLQPSSVLLAMHDRAPQLKLSDDRLSVTGEKGYCMVRATHGVEEGAWYYEATIEDMPENSAARIGWSQELGNLQAPLGYDRFGYSWRSRKGTKFHESRGYHYHDGGYGAGDTLGFLIELPRRKEKEGQLSLPDAFKDRRLVKVKSYLYFEEKDEVQQAIKALSTLPGSKITFYKNGECAGTAWKDIYEGMYYPAVSLYKGCTVRLNFGPNFKHKPKDVSCMGMDESVDKVIVQQTMSDMLYLVENESQMRLDAIYF</sequence>
<keyword evidence="8" id="KW-0489">Methyltransferase</keyword>
<accession>A0A6M2D3A2</accession>
<dbReference type="InterPro" id="IPR053835">
    <property type="entry name" value="ASH2L-like_WH"/>
</dbReference>
<dbReference type="GO" id="GO:0008168">
    <property type="term" value="F:methyltransferase activity"/>
    <property type="evidence" value="ECO:0007669"/>
    <property type="project" value="UniProtKB-KW"/>
</dbReference>
<dbReference type="SUPFAM" id="SSF57903">
    <property type="entry name" value="FYVE/PHD zinc finger"/>
    <property type="match status" value="1"/>
</dbReference>
<dbReference type="AlphaFoldDB" id="A0A6M2D3A2"/>
<feature type="compositionally biased region" description="Polar residues" evidence="6">
    <location>
        <begin position="1"/>
        <end position="16"/>
    </location>
</feature>
<dbReference type="GO" id="GO:0032259">
    <property type="term" value="P:methylation"/>
    <property type="evidence" value="ECO:0007669"/>
    <property type="project" value="UniProtKB-KW"/>
</dbReference>
<evidence type="ECO:0000256" key="1">
    <source>
        <dbReference type="ARBA" id="ARBA00004123"/>
    </source>
</evidence>
<evidence type="ECO:0000256" key="2">
    <source>
        <dbReference type="ARBA" id="ARBA00022723"/>
    </source>
</evidence>
<dbReference type="InterPro" id="IPR019786">
    <property type="entry name" value="Zinc_finger_PHD-type_CS"/>
</dbReference>